<dbReference type="CDD" id="cd00086">
    <property type="entry name" value="homeodomain"/>
    <property type="match status" value="1"/>
</dbReference>
<sequence>MYVCESLPQLHNQGRKPAAAVYIHTCRPAGNATQNAVLVGPHTAHQGCASLTHPGGRECKVTVRVALRSVSVAAPQGACGGEGGMGGAGGGWPRDAPALLSTALLLGGALPERPPAPLFTIDSILAPRPHPPMPQLQLQHLAHSPFHRAHDLFGTFANSLGVSSVGSAVSGAGGYAGLYGGYAAAALAGLAGPPPKRKRRHRTIFTEEQLEQLESTFDKTHYPDVVLREQLALRVDLKEERVEVSNNF</sequence>
<evidence type="ECO:0000256" key="4">
    <source>
        <dbReference type="RuleBase" id="RU000682"/>
    </source>
</evidence>
<dbReference type="SUPFAM" id="SSF46689">
    <property type="entry name" value="Homeodomain-like"/>
    <property type="match status" value="1"/>
</dbReference>
<dbReference type="AlphaFoldDB" id="A0A8S0YV81"/>
<dbReference type="Pfam" id="PF00046">
    <property type="entry name" value="Homeodomain"/>
    <property type="match status" value="1"/>
</dbReference>
<dbReference type="GO" id="GO:0005634">
    <property type="term" value="C:nucleus"/>
    <property type="evidence" value="ECO:0007669"/>
    <property type="project" value="UniProtKB-SubCell"/>
</dbReference>
<feature type="DNA-binding region" description="Homeobox" evidence="3">
    <location>
        <begin position="198"/>
        <end position="245"/>
    </location>
</feature>
<evidence type="ECO:0000256" key="3">
    <source>
        <dbReference type="PROSITE-ProRule" id="PRU00108"/>
    </source>
</evidence>
<dbReference type="SMART" id="SM00389">
    <property type="entry name" value="HOX"/>
    <property type="match status" value="1"/>
</dbReference>
<reference evidence="6 7" key="1">
    <citation type="submission" date="2020-04" db="EMBL/GenBank/DDBJ databases">
        <authorList>
            <person name="Wallbank WR R."/>
            <person name="Pardo Diaz C."/>
            <person name="Kozak K."/>
            <person name="Martin S."/>
            <person name="Jiggins C."/>
            <person name="Moest M."/>
            <person name="Warren A I."/>
            <person name="Byers J.R.P. K."/>
            <person name="Montejo-Kovacevich G."/>
            <person name="Yen C E."/>
        </authorList>
    </citation>
    <scope>NUCLEOTIDE SEQUENCE [LARGE SCALE GENOMIC DNA]</scope>
</reference>
<dbReference type="PROSITE" id="PS50071">
    <property type="entry name" value="HOMEOBOX_2"/>
    <property type="match status" value="1"/>
</dbReference>
<keyword evidence="3 4" id="KW-0238">DNA-binding</keyword>
<proteinExistence type="inferred from homology"/>
<evidence type="ECO:0000256" key="2">
    <source>
        <dbReference type="ARBA" id="ARBA00006503"/>
    </source>
</evidence>
<evidence type="ECO:0000259" key="5">
    <source>
        <dbReference type="PROSITE" id="PS50071"/>
    </source>
</evidence>
<dbReference type="InterPro" id="IPR001356">
    <property type="entry name" value="HD"/>
</dbReference>
<dbReference type="PANTHER" id="PTHR46643:SF1">
    <property type="entry name" value="HOMEOBOX PROTEIN GOOSECOID-2"/>
    <property type="match status" value="1"/>
</dbReference>
<dbReference type="Proteomes" id="UP000494106">
    <property type="component" value="Unassembled WGS sequence"/>
</dbReference>
<feature type="domain" description="Homeobox" evidence="5">
    <location>
        <begin position="196"/>
        <end position="244"/>
    </location>
</feature>
<evidence type="ECO:0000313" key="6">
    <source>
        <dbReference type="EMBL" id="CAB3223616.1"/>
    </source>
</evidence>
<dbReference type="GO" id="GO:0000978">
    <property type="term" value="F:RNA polymerase II cis-regulatory region sequence-specific DNA binding"/>
    <property type="evidence" value="ECO:0007669"/>
    <property type="project" value="TreeGrafter"/>
</dbReference>
<evidence type="ECO:0000256" key="1">
    <source>
        <dbReference type="ARBA" id="ARBA00004123"/>
    </source>
</evidence>
<dbReference type="GO" id="GO:0000981">
    <property type="term" value="F:DNA-binding transcription factor activity, RNA polymerase II-specific"/>
    <property type="evidence" value="ECO:0007669"/>
    <property type="project" value="TreeGrafter"/>
</dbReference>
<protein>
    <recommendedName>
        <fullName evidence="5">Homeobox domain-containing protein</fullName>
    </recommendedName>
</protein>
<dbReference type="PANTHER" id="PTHR46643">
    <property type="entry name" value="HOMEOBOX PROTEIN GOOSECOID-RELATED"/>
    <property type="match status" value="1"/>
</dbReference>
<dbReference type="EMBL" id="CADEBC010000135">
    <property type="protein sequence ID" value="CAB3223616.1"/>
    <property type="molecule type" value="Genomic_DNA"/>
</dbReference>
<name>A0A8S0YV81_ARCPL</name>
<keyword evidence="3 4" id="KW-0539">Nucleus</keyword>
<organism evidence="6 7">
    <name type="scientific">Arctia plantaginis</name>
    <name type="common">Wood tiger moth</name>
    <name type="synonym">Phalaena plantaginis</name>
    <dbReference type="NCBI Taxonomy" id="874455"/>
    <lineage>
        <taxon>Eukaryota</taxon>
        <taxon>Metazoa</taxon>
        <taxon>Ecdysozoa</taxon>
        <taxon>Arthropoda</taxon>
        <taxon>Hexapoda</taxon>
        <taxon>Insecta</taxon>
        <taxon>Pterygota</taxon>
        <taxon>Neoptera</taxon>
        <taxon>Endopterygota</taxon>
        <taxon>Lepidoptera</taxon>
        <taxon>Glossata</taxon>
        <taxon>Ditrysia</taxon>
        <taxon>Noctuoidea</taxon>
        <taxon>Erebidae</taxon>
        <taxon>Arctiinae</taxon>
        <taxon>Arctia</taxon>
    </lineage>
</organism>
<evidence type="ECO:0000313" key="7">
    <source>
        <dbReference type="Proteomes" id="UP000494106"/>
    </source>
</evidence>
<dbReference type="InterPro" id="IPR051440">
    <property type="entry name" value="Goosecoid-like_HB"/>
</dbReference>
<comment type="caution">
    <text evidence="6">The sequence shown here is derived from an EMBL/GenBank/DDBJ whole genome shotgun (WGS) entry which is preliminary data.</text>
</comment>
<keyword evidence="7" id="KW-1185">Reference proteome</keyword>
<comment type="similarity">
    <text evidence="2">Belongs to the paired homeobox family. Bicoid subfamily.</text>
</comment>
<comment type="subcellular location">
    <subcellularLocation>
        <location evidence="1 3 4">Nucleus</location>
    </subcellularLocation>
</comment>
<dbReference type="InterPro" id="IPR009057">
    <property type="entry name" value="Homeodomain-like_sf"/>
</dbReference>
<gene>
    <name evidence="6" type="ORF">APLA_LOCUS1735</name>
</gene>
<keyword evidence="3 4" id="KW-0371">Homeobox</keyword>
<dbReference type="Gene3D" id="1.10.10.60">
    <property type="entry name" value="Homeodomain-like"/>
    <property type="match status" value="1"/>
</dbReference>
<accession>A0A8S0YV81</accession>
<dbReference type="OrthoDB" id="6159439at2759"/>